<dbReference type="Proteomes" id="UP000181873">
    <property type="component" value="Unassembled WGS sequence"/>
</dbReference>
<evidence type="ECO:0000256" key="3">
    <source>
        <dbReference type="ARBA" id="ARBA00023172"/>
    </source>
</evidence>
<accession>A0A1J9U0N5</accession>
<dbReference type="InterPro" id="IPR050090">
    <property type="entry name" value="Tyrosine_recombinase_XerCD"/>
</dbReference>
<organism evidence="5 6">
    <name type="scientific">Bacillus albus</name>
    <dbReference type="NCBI Taxonomy" id="2026189"/>
    <lineage>
        <taxon>Bacteria</taxon>
        <taxon>Bacillati</taxon>
        <taxon>Bacillota</taxon>
        <taxon>Bacilli</taxon>
        <taxon>Bacillales</taxon>
        <taxon>Bacillaceae</taxon>
        <taxon>Bacillus</taxon>
        <taxon>Bacillus cereus group</taxon>
    </lineage>
</organism>
<name>A0A1J9U0N5_9BACI</name>
<dbReference type="GO" id="GO:0015074">
    <property type="term" value="P:DNA integration"/>
    <property type="evidence" value="ECO:0007669"/>
    <property type="project" value="InterPro"/>
</dbReference>
<feature type="domain" description="Tyr recombinase" evidence="4">
    <location>
        <begin position="361"/>
        <end position="556"/>
    </location>
</feature>
<dbReference type="PROSITE" id="PS51898">
    <property type="entry name" value="TYR_RECOMBINASE"/>
    <property type="match status" value="1"/>
</dbReference>
<dbReference type="InterPro" id="IPR013762">
    <property type="entry name" value="Integrase-like_cat_sf"/>
</dbReference>
<evidence type="ECO:0000313" key="6">
    <source>
        <dbReference type="Proteomes" id="UP000181873"/>
    </source>
</evidence>
<reference evidence="5 6" key="1">
    <citation type="submission" date="2016-06" db="EMBL/GenBank/DDBJ databases">
        <title>First insights into the genetic diversity and population structure of in the Bacillus cereus group bacteria from diverse marine environments.</title>
        <authorList>
            <person name="Liu Y."/>
            <person name="Lai Q."/>
            <person name="Shao Z."/>
        </authorList>
    </citation>
    <scope>NUCLEOTIDE SEQUENCE [LARGE SCALE GENOMIC DNA]</scope>
    <source>
        <strain evidence="5 6">N35-10-2</strain>
    </source>
</reference>
<evidence type="ECO:0000256" key="2">
    <source>
        <dbReference type="ARBA" id="ARBA00023125"/>
    </source>
</evidence>
<dbReference type="SUPFAM" id="SSF56349">
    <property type="entry name" value="DNA breaking-rejoining enzymes"/>
    <property type="match status" value="1"/>
</dbReference>
<proteinExistence type="inferred from homology"/>
<dbReference type="Gene3D" id="1.10.443.10">
    <property type="entry name" value="Intergrase catalytic core"/>
    <property type="match status" value="1"/>
</dbReference>
<dbReference type="GO" id="GO:0003677">
    <property type="term" value="F:DNA binding"/>
    <property type="evidence" value="ECO:0007669"/>
    <property type="project" value="UniProtKB-KW"/>
</dbReference>
<dbReference type="GO" id="GO:0006310">
    <property type="term" value="P:DNA recombination"/>
    <property type="evidence" value="ECO:0007669"/>
    <property type="project" value="UniProtKB-KW"/>
</dbReference>
<gene>
    <name evidence="5" type="ORF">BAU25_20220</name>
</gene>
<comment type="caution">
    <text evidence="5">The sequence shown here is derived from an EMBL/GenBank/DDBJ whole genome shotgun (WGS) entry which is preliminary data.</text>
</comment>
<evidence type="ECO:0000259" key="4">
    <source>
        <dbReference type="PROSITE" id="PS51898"/>
    </source>
</evidence>
<dbReference type="InterPro" id="IPR002104">
    <property type="entry name" value="Integrase_catalytic"/>
</dbReference>
<dbReference type="RefSeq" id="WP_071759171.1">
    <property type="nucleotide sequence ID" value="NZ_CBCSIO010000005.1"/>
</dbReference>
<dbReference type="Pfam" id="PF00589">
    <property type="entry name" value="Phage_integrase"/>
    <property type="match status" value="1"/>
</dbReference>
<evidence type="ECO:0000313" key="5">
    <source>
        <dbReference type="EMBL" id="OJD57180.1"/>
    </source>
</evidence>
<dbReference type="PANTHER" id="PTHR30349:SF41">
    <property type="entry name" value="INTEGRASE_RECOMBINASE PROTEIN MJ0367-RELATED"/>
    <property type="match status" value="1"/>
</dbReference>
<comment type="similarity">
    <text evidence="1">Belongs to the 'phage' integrase family.</text>
</comment>
<dbReference type="InterPro" id="IPR011010">
    <property type="entry name" value="DNA_brk_join_enz"/>
</dbReference>
<dbReference type="EMBL" id="MAOE01000129">
    <property type="protein sequence ID" value="OJD57180.1"/>
    <property type="molecule type" value="Genomic_DNA"/>
</dbReference>
<dbReference type="PANTHER" id="PTHR30349">
    <property type="entry name" value="PHAGE INTEGRASE-RELATED"/>
    <property type="match status" value="1"/>
</dbReference>
<keyword evidence="2" id="KW-0238">DNA-binding</keyword>
<dbReference type="AlphaFoldDB" id="A0A1J9U0N5"/>
<protein>
    <submittedName>
        <fullName evidence="5">Transposase</fullName>
    </submittedName>
</protein>
<sequence>MINTQRIITGEIGFHERLQQELLTYPEKTIHEDGSVVIQQIQDSYFLINDMWDIERVGQIKQFSDSLQKYMSLKSKFKNISFSFKSPSVNLEVKYIFYQRIFKDEWNLYTAFKGVEQYLRLLITFINRKYPTLSSLLHLDIESAEREWIFWLNERGRSTTCKTKRYGKIVSNVKTKAAAFLRLLYSKLFILTDFREEWQKDRWDIRILHEQYGLKYNKSSASHYIDFTKIEHENIREQAKRYIKLRLLNGNNFRFSTAINYMIYISNFFLYIFSVESTWIDIKKLNRRHIEGYIQWLRKCCKKNLKNKNAHPEHYIYKSLTITSKFLNDIQLYKYDIAPQTDVRMLIFREDFPKLQKKPIDQIDYIPDLVLEQLFTNINSLNEEIIPVIWIAFKTGLRISDVLCLKADCLRVLNGQYSIMTNIEKTNVKGHRIPIDHELADMIAVLTEKSLENSNQDNNPEGFIFIRYRGSRKGRPFGQGYIRGRLNQLAIESNIVDENGELFHFKTHQFRHTYAVKMLNGGADILTVQELLAHASPEMTLRYAKLLDDTKRKAFESVINQGVFSFNLNGEIQEITATENIPSDILDALWQDHKLNAMDNPYGTCHARLNGNCPHMEEPPCLTCNGGSPCRDLAIGFSELDVQKYELLIKTTSKTMELARQKGRSEMLEKYERNLTRYEDILKTIQKGDIIFGRQERMKRRLGI</sequence>
<keyword evidence="3" id="KW-0233">DNA recombination</keyword>
<dbReference type="CDD" id="cd01187">
    <property type="entry name" value="INT_tnpB_C_Tn554"/>
    <property type="match status" value="1"/>
</dbReference>
<evidence type="ECO:0000256" key="1">
    <source>
        <dbReference type="ARBA" id="ARBA00008857"/>
    </source>
</evidence>